<dbReference type="Gene3D" id="3.30.2400.10">
    <property type="entry name" value="Major capsid protein gp5"/>
    <property type="match status" value="1"/>
</dbReference>
<name>A0A254T9Q6_9BURK</name>
<dbReference type="AlphaFoldDB" id="A0A254T9Q6"/>
<dbReference type="Pfam" id="PF04586">
    <property type="entry name" value="Peptidase_S78"/>
    <property type="match status" value="1"/>
</dbReference>
<dbReference type="NCBIfam" id="TIGR01554">
    <property type="entry name" value="major_cap_HK97"/>
    <property type="match status" value="1"/>
</dbReference>
<accession>A0A254T9Q6</accession>
<dbReference type="EMBL" id="LSTO01000001">
    <property type="protein sequence ID" value="OWW19379.1"/>
    <property type="molecule type" value="Genomic_DNA"/>
</dbReference>
<dbReference type="Proteomes" id="UP000197535">
    <property type="component" value="Unassembled WGS sequence"/>
</dbReference>
<keyword evidence="9" id="KW-1185">Reference proteome</keyword>
<comment type="subcellular location">
    <subcellularLocation>
        <location evidence="1">Virion</location>
    </subcellularLocation>
</comment>
<dbReference type="InterPro" id="IPR054612">
    <property type="entry name" value="Phage_capsid-like_C"/>
</dbReference>
<evidence type="ECO:0000256" key="3">
    <source>
        <dbReference type="ARBA" id="ARBA00022670"/>
    </source>
</evidence>
<dbReference type="OrthoDB" id="9806592at2"/>
<dbReference type="GO" id="GO:0008233">
    <property type="term" value="F:peptidase activity"/>
    <property type="evidence" value="ECO:0007669"/>
    <property type="project" value="UniProtKB-KW"/>
</dbReference>
<keyword evidence="4" id="KW-0378">Hydrolase</keyword>
<dbReference type="InterPro" id="IPR054613">
    <property type="entry name" value="Peptidase_S78_dom"/>
</dbReference>
<sequence>MTTSKIKTGTLYRDFSLQRDGVDQEARTVPVAFSSEEPYERYFGTEILDHGPKSVRLDRLASGCCAFLLDHRTSEQIGVIEKAWIDKDRVGRAIVRFSRSARAEEIFQDVVDGIRSCISVGYIVHKMVLEEAEFKKEVYRVTDWEPMEISLVAVPADPTVGVGRSAGAEDVETIIERPEATPPAVEVRSQPTTPTPERVIVMDDNAVAQGRQAEQKRTADLLAIADSYEKFGAREMVADFIRGGKTVEQFKDALMEKISSRHSSAAEAEIGLSAQERKQYSILRAVQAQLSGDWSKAGLERAASEAVAKRAGMTPEGFFVPVDSFTRSFAAGTAAEGGNLIQTSVLGNEFVDVLRNNMVLAAMGVRFLGGLTGNIAIPRKTSGSTVNMPGENGNASSGSVATNQIALNPKRVTGKVPYSKQALLQGSLDVDAMLRDDLTQTIAVKIQDQAINGTATGNEARGLLATAGIGSVIGGTNGAQIDWSHIVGLETACANANAEPDQRSGYIVNTKTRGWLKQKQKAANLPFIWENAAQPLNGYRAAVTNTMSSTGTKGTANGVCSSLAFGSDWSDLVIGLFGGLDIVVDPYTAAGTGEVILTANQYIDVAVRLAASFSAMTDGLTS</sequence>
<evidence type="ECO:0000256" key="2">
    <source>
        <dbReference type="ARBA" id="ARBA00022612"/>
    </source>
</evidence>
<evidence type="ECO:0000313" key="7">
    <source>
        <dbReference type="EMBL" id="OWW18415.1"/>
    </source>
</evidence>
<dbReference type="InterPro" id="IPR024455">
    <property type="entry name" value="Phage_capsid"/>
</dbReference>
<dbReference type="SUPFAM" id="SSF56563">
    <property type="entry name" value="Major capsid protein gp5"/>
    <property type="match status" value="1"/>
</dbReference>
<evidence type="ECO:0000256" key="4">
    <source>
        <dbReference type="ARBA" id="ARBA00022801"/>
    </source>
</evidence>
<keyword evidence="2" id="KW-1188">Viral release from host cell</keyword>
<reference evidence="8 9" key="1">
    <citation type="submission" date="2016-02" db="EMBL/GenBank/DDBJ databases">
        <authorList>
            <person name="Wen L."/>
            <person name="He K."/>
            <person name="Yang H."/>
        </authorList>
    </citation>
    <scope>NUCLEOTIDE SEQUENCE [LARGE SCALE GENOMIC DNA]</scope>
    <source>
        <strain evidence="8 9">TSA40</strain>
    </source>
</reference>
<dbReference type="EMBL" id="LSTO01000006">
    <property type="protein sequence ID" value="OWW18415.1"/>
    <property type="molecule type" value="Genomic_DNA"/>
</dbReference>
<dbReference type="Pfam" id="PF05065">
    <property type="entry name" value="Phage_capsid"/>
    <property type="match status" value="1"/>
</dbReference>
<feature type="domain" description="Prohead serine protease" evidence="5">
    <location>
        <begin position="66"/>
        <end position="160"/>
    </location>
</feature>
<dbReference type="GO" id="GO:0006508">
    <property type="term" value="P:proteolysis"/>
    <property type="evidence" value="ECO:0007669"/>
    <property type="project" value="UniProtKB-KW"/>
</dbReference>
<evidence type="ECO:0000313" key="9">
    <source>
        <dbReference type="Proteomes" id="UP000197535"/>
    </source>
</evidence>
<keyword evidence="3" id="KW-0645">Protease</keyword>
<organism evidence="8 9">
    <name type="scientific">Noviherbaspirillum denitrificans</name>
    <dbReference type="NCBI Taxonomy" id="1968433"/>
    <lineage>
        <taxon>Bacteria</taxon>
        <taxon>Pseudomonadati</taxon>
        <taxon>Pseudomonadota</taxon>
        <taxon>Betaproteobacteria</taxon>
        <taxon>Burkholderiales</taxon>
        <taxon>Oxalobacteraceae</taxon>
        <taxon>Noviherbaspirillum</taxon>
    </lineage>
</organism>
<evidence type="ECO:0000259" key="6">
    <source>
        <dbReference type="Pfam" id="PF05065"/>
    </source>
</evidence>
<proteinExistence type="predicted"/>
<gene>
    <name evidence="7" type="ORF">AYR66_01025</name>
    <name evidence="8" type="ORF">AYR66_07510</name>
</gene>
<dbReference type="RefSeq" id="WP_088706289.1">
    <property type="nucleotide sequence ID" value="NZ_LSTO01000001.1"/>
</dbReference>
<protein>
    <recommendedName>
        <fullName evidence="10">Phage major capsid protein</fullName>
    </recommendedName>
</protein>
<feature type="domain" description="Phage capsid-like C-terminal" evidence="6">
    <location>
        <begin position="337"/>
        <end position="617"/>
    </location>
</feature>
<evidence type="ECO:0008006" key="10">
    <source>
        <dbReference type="Google" id="ProtNLM"/>
    </source>
</evidence>
<evidence type="ECO:0000313" key="8">
    <source>
        <dbReference type="EMBL" id="OWW19379.1"/>
    </source>
</evidence>
<evidence type="ECO:0000259" key="5">
    <source>
        <dbReference type="Pfam" id="PF04586"/>
    </source>
</evidence>
<comment type="caution">
    <text evidence="8">The sequence shown here is derived from an EMBL/GenBank/DDBJ whole genome shotgun (WGS) entry which is preliminary data.</text>
</comment>
<evidence type="ECO:0000256" key="1">
    <source>
        <dbReference type="ARBA" id="ARBA00004328"/>
    </source>
</evidence>